<protein>
    <submittedName>
        <fullName evidence="2">Uncharacterized protein</fullName>
    </submittedName>
</protein>
<name>A0ABZ0SL63_9GAMM</name>
<feature type="region of interest" description="Disordered" evidence="1">
    <location>
        <begin position="49"/>
        <end position="73"/>
    </location>
</feature>
<keyword evidence="3" id="KW-1185">Reference proteome</keyword>
<gene>
    <name evidence="2" type="ORF">Thiowin_05100</name>
</gene>
<dbReference type="EMBL" id="CP121472">
    <property type="protein sequence ID" value="WPL19945.1"/>
    <property type="molecule type" value="Genomic_DNA"/>
</dbReference>
<evidence type="ECO:0000313" key="3">
    <source>
        <dbReference type="Proteomes" id="UP001432180"/>
    </source>
</evidence>
<organism evidence="2 3">
    <name type="scientific">Thiorhodovibrio winogradskyi</name>
    <dbReference type="NCBI Taxonomy" id="77007"/>
    <lineage>
        <taxon>Bacteria</taxon>
        <taxon>Pseudomonadati</taxon>
        <taxon>Pseudomonadota</taxon>
        <taxon>Gammaproteobacteria</taxon>
        <taxon>Chromatiales</taxon>
        <taxon>Chromatiaceae</taxon>
        <taxon>Thiorhodovibrio</taxon>
    </lineage>
</organism>
<proteinExistence type="predicted"/>
<evidence type="ECO:0000313" key="2">
    <source>
        <dbReference type="EMBL" id="WPL19945.1"/>
    </source>
</evidence>
<reference evidence="2 3" key="1">
    <citation type="journal article" date="2023" name="Microorganisms">
        <title>Thiorhodovibrio frisius and Trv. litoralis spp. nov., Two Novel Members from a Clade of Fastidious Purple Sulfur Bacteria That Exhibit Unique Red-Shifted Light-Harvesting Capabilities.</title>
        <authorList>
            <person name="Methner A."/>
            <person name="Kuzyk S.B."/>
            <person name="Petersen J."/>
            <person name="Bauer S."/>
            <person name="Brinkmann H."/>
            <person name="Sichau K."/>
            <person name="Wanner G."/>
            <person name="Wolf J."/>
            <person name="Neumann-Schaal M."/>
            <person name="Henke P."/>
            <person name="Tank M."/>
            <person name="Sproer C."/>
            <person name="Bunk B."/>
            <person name="Overmann J."/>
        </authorList>
    </citation>
    <scope>NUCLEOTIDE SEQUENCE [LARGE SCALE GENOMIC DNA]</scope>
    <source>
        <strain evidence="2 3">DSM 6702</strain>
    </source>
</reference>
<accession>A0ABZ0SL63</accession>
<sequence length="73" mass="7930">MALAQSDLLDEMLKRHDQQFVTLDGFIGSGTGPVIVAMRYFQPALSPHAVAASSRSKRRSRSLGDSVPRASRS</sequence>
<dbReference type="Proteomes" id="UP001432180">
    <property type="component" value="Chromosome"/>
</dbReference>
<evidence type="ECO:0000256" key="1">
    <source>
        <dbReference type="SAM" id="MobiDB-lite"/>
    </source>
</evidence>